<name>A0AAN1XCC7_9PROT</name>
<organism evidence="1 2">
    <name type="scientific">Sideroxyarcus emersonii</name>
    <dbReference type="NCBI Taxonomy" id="2764705"/>
    <lineage>
        <taxon>Bacteria</taxon>
        <taxon>Pseudomonadati</taxon>
        <taxon>Pseudomonadota</taxon>
        <taxon>Betaproteobacteria</taxon>
        <taxon>Nitrosomonadales</taxon>
        <taxon>Gallionellaceae</taxon>
        <taxon>Sideroxyarcus</taxon>
    </lineage>
</organism>
<evidence type="ECO:0000313" key="2">
    <source>
        <dbReference type="Proteomes" id="UP001320326"/>
    </source>
</evidence>
<dbReference type="KEGG" id="seme:MIZ01_2723"/>
<evidence type="ECO:0000313" key="1">
    <source>
        <dbReference type="EMBL" id="BCK88917.1"/>
    </source>
</evidence>
<reference evidence="1 2" key="1">
    <citation type="journal article" date="2022" name="Int. J. Syst. Evol. Microbiol.">
        <title>&lt;i&gt;Sideroxyarcus emersonii&lt;/i&gt; gen. nov. sp. nov., a neutrophilic, microaerobic iron- and thiosulfate-oxidizing bacterium isolated from iron-rich wetland sediment.</title>
        <authorList>
            <person name="Kato S."/>
            <person name="Itoh T."/>
            <person name="Iino T."/>
            <person name="Ohkuma M."/>
        </authorList>
    </citation>
    <scope>NUCLEOTIDE SEQUENCE [LARGE SCALE GENOMIC DNA]</scope>
    <source>
        <strain evidence="1 2">MIZ01</strain>
    </source>
</reference>
<gene>
    <name evidence="1" type="ORF">MIZ01_2723</name>
</gene>
<protein>
    <submittedName>
        <fullName evidence="1">Uncharacterized protein</fullName>
    </submittedName>
</protein>
<sequence length="56" mass="6053">MYFYAAERFLAVVALLGISLAVLKLSPLAVLSGFVLGQTVLLAARLLMKIKIEDSD</sequence>
<keyword evidence="2" id="KW-1185">Reference proteome</keyword>
<accession>A0AAN1XCC7</accession>
<dbReference type="EMBL" id="AP023423">
    <property type="protein sequence ID" value="BCK88917.1"/>
    <property type="molecule type" value="Genomic_DNA"/>
</dbReference>
<dbReference type="Proteomes" id="UP001320326">
    <property type="component" value="Chromosome"/>
</dbReference>
<dbReference type="AlphaFoldDB" id="A0AAN1XCC7"/>
<proteinExistence type="predicted"/>